<proteinExistence type="inferred from homology"/>
<evidence type="ECO:0000313" key="3">
    <source>
        <dbReference type="Proteomes" id="UP000707451"/>
    </source>
</evidence>
<dbReference type="InterPro" id="IPR006597">
    <property type="entry name" value="Sel1-like"/>
</dbReference>
<dbReference type="Proteomes" id="UP000707451">
    <property type="component" value="Unassembled WGS sequence"/>
</dbReference>
<dbReference type="Gene3D" id="1.25.40.10">
    <property type="entry name" value="Tetratricopeptide repeat domain"/>
    <property type="match status" value="2"/>
</dbReference>
<gene>
    <name evidence="2" type="ORF">KI688_011105</name>
</gene>
<comment type="similarity">
    <text evidence="1">Belongs to the sel-1 family.</text>
</comment>
<dbReference type="PANTHER" id="PTHR11102:SF160">
    <property type="entry name" value="ERAD-ASSOCIATED E3 UBIQUITIN-PROTEIN LIGASE COMPONENT HRD3"/>
    <property type="match status" value="1"/>
</dbReference>
<dbReference type="SUPFAM" id="SSF81901">
    <property type="entry name" value="HCP-like"/>
    <property type="match status" value="2"/>
</dbReference>
<evidence type="ECO:0000256" key="1">
    <source>
        <dbReference type="ARBA" id="ARBA00038101"/>
    </source>
</evidence>
<keyword evidence="3" id="KW-1185">Reference proteome</keyword>
<organism evidence="2 3">
    <name type="scientific">Linnemannia hyalina</name>
    <dbReference type="NCBI Taxonomy" id="64524"/>
    <lineage>
        <taxon>Eukaryota</taxon>
        <taxon>Fungi</taxon>
        <taxon>Fungi incertae sedis</taxon>
        <taxon>Mucoromycota</taxon>
        <taxon>Mortierellomycotina</taxon>
        <taxon>Mortierellomycetes</taxon>
        <taxon>Mortierellales</taxon>
        <taxon>Mortierellaceae</taxon>
        <taxon>Linnemannia</taxon>
    </lineage>
</organism>
<reference evidence="2" key="1">
    <citation type="submission" date="2021-06" db="EMBL/GenBank/DDBJ databases">
        <title>Genome Sequence of Mortierella hyaline Strain SCG-10, a Cold-Adapted, Nitrate-Reducing Fungus Isolated from Soil in Minnesota, USA.</title>
        <authorList>
            <person name="Aldossari N."/>
        </authorList>
    </citation>
    <scope>NUCLEOTIDE SEQUENCE</scope>
    <source>
        <strain evidence="2">SCG-10</strain>
    </source>
</reference>
<dbReference type="Pfam" id="PF08238">
    <property type="entry name" value="Sel1"/>
    <property type="match status" value="4"/>
</dbReference>
<dbReference type="InterPro" id="IPR011990">
    <property type="entry name" value="TPR-like_helical_dom_sf"/>
</dbReference>
<comment type="caution">
    <text evidence="2">The sequence shown here is derived from an EMBL/GenBank/DDBJ whole genome shotgun (WGS) entry which is preliminary data.</text>
</comment>
<dbReference type="AlphaFoldDB" id="A0A9P7XZN9"/>
<protein>
    <recommendedName>
        <fullName evidence="4">HCP-like protein</fullName>
    </recommendedName>
</protein>
<evidence type="ECO:0000313" key="2">
    <source>
        <dbReference type="EMBL" id="KAG9068819.1"/>
    </source>
</evidence>
<accession>A0A9P7XZN9</accession>
<dbReference type="EMBL" id="JAHRHY010000006">
    <property type="protein sequence ID" value="KAG9068819.1"/>
    <property type="molecule type" value="Genomic_DNA"/>
</dbReference>
<dbReference type="InterPro" id="IPR050767">
    <property type="entry name" value="Sel1_AlgK"/>
</dbReference>
<dbReference type="OrthoDB" id="2402420at2759"/>
<name>A0A9P7XZN9_9FUNG</name>
<evidence type="ECO:0008006" key="4">
    <source>
        <dbReference type="Google" id="ProtNLM"/>
    </source>
</evidence>
<sequence length="257" mass="28812">MVTGYNHGDHRMSTLGQRKVGLLYDYGHGVPQNHRTAMHWHFKAADQGDALRPMQYRFSYESGDGLTQDLYQGDGMLDNEMHAHSSTSVPCMISVTVFLRTFYRAMDWYLQDSNQRGPDTQVSIESLCGYGLGVAQDFTQAMHWYLKAAENGNADAQCNVGKLHYEGVVGVDGVDLGYAQAMERYMKAATQGSARAQCNVGSMYALDLRAPQDHQKAMEKYQKAADQGYAEAMKNVEAMSADDYGVEQSNWEISRRR</sequence>
<dbReference type="SMART" id="SM00671">
    <property type="entry name" value="SEL1"/>
    <property type="match status" value="4"/>
</dbReference>
<dbReference type="PANTHER" id="PTHR11102">
    <property type="entry name" value="SEL-1-LIKE PROTEIN"/>
    <property type="match status" value="1"/>
</dbReference>